<dbReference type="AlphaFoldDB" id="A0A849AJ61"/>
<name>A0A849AJ61_9ACTN</name>
<dbReference type="Gene3D" id="3.40.50.300">
    <property type="entry name" value="P-loop containing nucleotide triphosphate hydrolases"/>
    <property type="match status" value="1"/>
</dbReference>
<dbReference type="SUPFAM" id="SSF52540">
    <property type="entry name" value="P-loop containing nucleoside triphosphate hydrolases"/>
    <property type="match status" value="1"/>
</dbReference>
<evidence type="ECO:0000313" key="2">
    <source>
        <dbReference type="EMBL" id="NNG36842.1"/>
    </source>
</evidence>
<feature type="compositionally biased region" description="Gly residues" evidence="1">
    <location>
        <begin position="18"/>
        <end position="28"/>
    </location>
</feature>
<proteinExistence type="predicted"/>
<gene>
    <name evidence="2" type="ORF">HKD39_14190</name>
</gene>
<accession>A0A849AJ61</accession>
<reference evidence="2 3" key="1">
    <citation type="submission" date="2020-05" db="EMBL/GenBank/DDBJ databases">
        <title>Nakamurella sp. DB0629 isolated from air conditioner.</title>
        <authorList>
            <person name="Kim D.H."/>
            <person name="Kim D.-U."/>
        </authorList>
    </citation>
    <scope>NUCLEOTIDE SEQUENCE [LARGE SCALE GENOMIC DNA]</scope>
    <source>
        <strain evidence="2 3">DB0629</strain>
    </source>
</reference>
<dbReference type="RefSeq" id="WP_171200417.1">
    <property type="nucleotide sequence ID" value="NZ_JABEND010000008.1"/>
</dbReference>
<evidence type="ECO:0000313" key="3">
    <source>
        <dbReference type="Proteomes" id="UP000562984"/>
    </source>
</evidence>
<sequence>MRHQGEQRDDEDAAGVGARTGVGAGGRRLAGPERRRLCVRRGAAARPRLLLLDEPAG</sequence>
<evidence type="ECO:0008006" key="4">
    <source>
        <dbReference type="Google" id="ProtNLM"/>
    </source>
</evidence>
<dbReference type="EMBL" id="JABEND010000008">
    <property type="protein sequence ID" value="NNG36842.1"/>
    <property type="molecule type" value="Genomic_DNA"/>
</dbReference>
<dbReference type="InterPro" id="IPR027417">
    <property type="entry name" value="P-loop_NTPase"/>
</dbReference>
<protein>
    <recommendedName>
        <fullName evidence="4">ATP-binding cassette domain-containing protein</fullName>
    </recommendedName>
</protein>
<keyword evidence="3" id="KW-1185">Reference proteome</keyword>
<comment type="caution">
    <text evidence="2">The sequence shown here is derived from an EMBL/GenBank/DDBJ whole genome shotgun (WGS) entry which is preliminary data.</text>
</comment>
<evidence type="ECO:0000256" key="1">
    <source>
        <dbReference type="SAM" id="MobiDB-lite"/>
    </source>
</evidence>
<feature type="region of interest" description="Disordered" evidence="1">
    <location>
        <begin position="1"/>
        <end position="32"/>
    </location>
</feature>
<dbReference type="Proteomes" id="UP000562984">
    <property type="component" value="Unassembled WGS sequence"/>
</dbReference>
<organism evidence="2 3">
    <name type="scientific">Nakamurella aerolata</name>
    <dbReference type="NCBI Taxonomy" id="1656892"/>
    <lineage>
        <taxon>Bacteria</taxon>
        <taxon>Bacillati</taxon>
        <taxon>Actinomycetota</taxon>
        <taxon>Actinomycetes</taxon>
        <taxon>Nakamurellales</taxon>
        <taxon>Nakamurellaceae</taxon>
        <taxon>Nakamurella</taxon>
    </lineage>
</organism>